<comment type="caution">
    <text evidence="2">The sequence shown here is derived from an EMBL/GenBank/DDBJ whole genome shotgun (WGS) entry which is preliminary data.</text>
</comment>
<sequence>MMCGTMSFVLSLDVLPIRVCLAAVNISDTAPTTFYFDSAELPPSSVCKHLAALRNNTRAIYFSRKGTDAARCCSSRALLHSPGLENIALSGAVHSRIPPLVPCWDFTFYGASCLRLQLLLTDSHSASLLVIYAFGAGFESIAACHVTARTPVWILMGSK</sequence>
<dbReference type="EMBL" id="JARJCM010000182">
    <property type="protein sequence ID" value="KAJ7023826.1"/>
    <property type="molecule type" value="Genomic_DNA"/>
</dbReference>
<organism evidence="2 3">
    <name type="scientific">Mycena alexandri</name>
    <dbReference type="NCBI Taxonomy" id="1745969"/>
    <lineage>
        <taxon>Eukaryota</taxon>
        <taxon>Fungi</taxon>
        <taxon>Dikarya</taxon>
        <taxon>Basidiomycota</taxon>
        <taxon>Agaricomycotina</taxon>
        <taxon>Agaricomycetes</taxon>
        <taxon>Agaricomycetidae</taxon>
        <taxon>Agaricales</taxon>
        <taxon>Marasmiineae</taxon>
        <taxon>Mycenaceae</taxon>
        <taxon>Mycena</taxon>
    </lineage>
</organism>
<evidence type="ECO:0000256" key="1">
    <source>
        <dbReference type="SAM" id="SignalP"/>
    </source>
</evidence>
<dbReference type="AlphaFoldDB" id="A0AAD6WUF4"/>
<gene>
    <name evidence="2" type="ORF">C8F04DRAFT_1193134</name>
</gene>
<name>A0AAD6WUF4_9AGAR</name>
<evidence type="ECO:0000313" key="2">
    <source>
        <dbReference type="EMBL" id="KAJ7023826.1"/>
    </source>
</evidence>
<feature type="chain" id="PRO_5042242366" description="Secreted protein" evidence="1">
    <location>
        <begin position="23"/>
        <end position="159"/>
    </location>
</feature>
<proteinExistence type="predicted"/>
<reference evidence="2" key="1">
    <citation type="submission" date="2023-03" db="EMBL/GenBank/DDBJ databases">
        <title>Massive genome expansion in bonnet fungi (Mycena s.s.) driven by repeated elements and novel gene families across ecological guilds.</title>
        <authorList>
            <consortium name="Lawrence Berkeley National Laboratory"/>
            <person name="Harder C.B."/>
            <person name="Miyauchi S."/>
            <person name="Viragh M."/>
            <person name="Kuo A."/>
            <person name="Thoen E."/>
            <person name="Andreopoulos B."/>
            <person name="Lu D."/>
            <person name="Skrede I."/>
            <person name="Drula E."/>
            <person name="Henrissat B."/>
            <person name="Morin E."/>
            <person name="Kohler A."/>
            <person name="Barry K."/>
            <person name="LaButti K."/>
            <person name="Morin E."/>
            <person name="Salamov A."/>
            <person name="Lipzen A."/>
            <person name="Mereny Z."/>
            <person name="Hegedus B."/>
            <person name="Baldrian P."/>
            <person name="Stursova M."/>
            <person name="Weitz H."/>
            <person name="Taylor A."/>
            <person name="Grigoriev I.V."/>
            <person name="Nagy L.G."/>
            <person name="Martin F."/>
            <person name="Kauserud H."/>
        </authorList>
    </citation>
    <scope>NUCLEOTIDE SEQUENCE</scope>
    <source>
        <strain evidence="2">CBHHK200</strain>
    </source>
</reference>
<accession>A0AAD6WUF4</accession>
<feature type="signal peptide" evidence="1">
    <location>
        <begin position="1"/>
        <end position="22"/>
    </location>
</feature>
<keyword evidence="3" id="KW-1185">Reference proteome</keyword>
<dbReference type="Proteomes" id="UP001218188">
    <property type="component" value="Unassembled WGS sequence"/>
</dbReference>
<protein>
    <recommendedName>
        <fullName evidence="4">Secreted protein</fullName>
    </recommendedName>
</protein>
<evidence type="ECO:0000313" key="3">
    <source>
        <dbReference type="Proteomes" id="UP001218188"/>
    </source>
</evidence>
<evidence type="ECO:0008006" key="4">
    <source>
        <dbReference type="Google" id="ProtNLM"/>
    </source>
</evidence>
<keyword evidence="1" id="KW-0732">Signal</keyword>